<evidence type="ECO:0000313" key="2">
    <source>
        <dbReference type="Proteomes" id="UP000000715"/>
    </source>
</evidence>
<organism evidence="2 3">
    <name type="scientific">Mustela putorius furo</name>
    <name type="common">European domestic ferret</name>
    <name type="synonym">Mustela furo</name>
    <dbReference type="NCBI Taxonomy" id="9669"/>
    <lineage>
        <taxon>Eukaryota</taxon>
        <taxon>Metazoa</taxon>
        <taxon>Chordata</taxon>
        <taxon>Craniata</taxon>
        <taxon>Vertebrata</taxon>
        <taxon>Euteleostomi</taxon>
        <taxon>Mammalia</taxon>
        <taxon>Eutheria</taxon>
        <taxon>Laurasiatheria</taxon>
        <taxon>Carnivora</taxon>
        <taxon>Caniformia</taxon>
        <taxon>Musteloidea</taxon>
        <taxon>Mustelidae</taxon>
        <taxon>Mustelinae</taxon>
        <taxon>Mustela</taxon>
    </lineage>
</organism>
<dbReference type="RefSeq" id="XP_044935480.1">
    <property type="nucleotide sequence ID" value="XM_045079545.1"/>
</dbReference>
<name>A0A8U0S2X3_MUSPF</name>
<protein>
    <submittedName>
        <fullName evidence="3">Collagen alpha-1(II) chain-like</fullName>
    </submittedName>
</protein>
<dbReference type="Proteomes" id="UP000000715">
    <property type="component" value="Unplaced"/>
</dbReference>
<accession>A0A8U0S2X3</accession>
<keyword evidence="2" id="KW-1185">Reference proteome</keyword>
<dbReference type="GeneID" id="123391925"/>
<reference evidence="3" key="1">
    <citation type="submission" date="2025-08" db="UniProtKB">
        <authorList>
            <consortium name="RefSeq"/>
        </authorList>
    </citation>
    <scope>IDENTIFICATION</scope>
    <source>
        <tissue evidence="3">Brain</tissue>
    </source>
</reference>
<evidence type="ECO:0000313" key="3">
    <source>
        <dbReference type="RefSeq" id="XP_044935480.1"/>
    </source>
</evidence>
<feature type="region of interest" description="Disordered" evidence="1">
    <location>
        <begin position="22"/>
        <end position="126"/>
    </location>
</feature>
<feature type="compositionally biased region" description="Basic residues" evidence="1">
    <location>
        <begin position="66"/>
        <end position="79"/>
    </location>
</feature>
<evidence type="ECO:0000256" key="1">
    <source>
        <dbReference type="SAM" id="MobiDB-lite"/>
    </source>
</evidence>
<dbReference type="AlphaFoldDB" id="A0A8U0S2X3"/>
<gene>
    <name evidence="3" type="primary">LOC123391925</name>
</gene>
<sequence length="126" mass="13527">MTWVPYLVEPREGLAGREVWAGEPGGPLSAPCRRGMLRTPGRVPREAAPRNKCRVPWQRREFPGRGGRKRPPPSSRLRKQNAILLPGEQNGRKATPQAGEQGASGTPGIPSLSGATHCQSEGTNGS</sequence>
<feature type="compositionally biased region" description="Polar residues" evidence="1">
    <location>
        <begin position="113"/>
        <end position="126"/>
    </location>
</feature>
<proteinExistence type="predicted"/>